<reference evidence="1" key="1">
    <citation type="submission" date="2019-10" db="EMBL/GenBank/DDBJ databases">
        <authorList>
            <person name="Soares A.E.R."/>
            <person name="Aleixo A."/>
            <person name="Schneider P."/>
            <person name="Miyaki C.Y."/>
            <person name="Schneider M.P."/>
            <person name="Mello C."/>
            <person name="Vasconcelos A.T.R."/>
        </authorList>
    </citation>
    <scope>NUCLEOTIDE SEQUENCE</scope>
    <source>
        <tissue evidence="1">Muscle</tissue>
    </source>
</reference>
<proteinExistence type="predicted"/>
<dbReference type="Proteomes" id="UP001145742">
    <property type="component" value="Unassembled WGS sequence"/>
</dbReference>
<gene>
    <name evidence="1" type="ORF">WISP_23071</name>
</gene>
<keyword evidence="2" id="KW-1185">Reference proteome</keyword>
<organism evidence="1 2">
    <name type="scientific">Willisornis vidua</name>
    <name type="common">Xingu scale-backed antbird</name>
    <dbReference type="NCBI Taxonomy" id="1566151"/>
    <lineage>
        <taxon>Eukaryota</taxon>
        <taxon>Metazoa</taxon>
        <taxon>Chordata</taxon>
        <taxon>Craniata</taxon>
        <taxon>Vertebrata</taxon>
        <taxon>Euteleostomi</taxon>
        <taxon>Archelosauria</taxon>
        <taxon>Archosauria</taxon>
        <taxon>Dinosauria</taxon>
        <taxon>Saurischia</taxon>
        <taxon>Theropoda</taxon>
        <taxon>Coelurosauria</taxon>
        <taxon>Aves</taxon>
        <taxon>Neognathae</taxon>
        <taxon>Neoaves</taxon>
        <taxon>Telluraves</taxon>
        <taxon>Australaves</taxon>
        <taxon>Passeriformes</taxon>
        <taxon>Thamnophilidae</taxon>
        <taxon>Willisornis</taxon>
    </lineage>
</organism>
<evidence type="ECO:0000313" key="1">
    <source>
        <dbReference type="EMBL" id="KAJ7425545.1"/>
    </source>
</evidence>
<sequence>MRFNKAKSQVLNIGHNNLCWFKGRKALQMDLDRLDPLAVDNCMRFNKAKCWVLLLGPKNPSQFYRLGTKRLESDCYKALVRHLESCVQFWAHRYKKDIEVLEWVQRRIMELVQGLEHKCDEEQLRKLGVFSLEKRRLSGDLIDLKCLTRWCNQMGSHLSSNE</sequence>
<dbReference type="EMBL" id="WHWB01032485">
    <property type="protein sequence ID" value="KAJ7425545.1"/>
    <property type="molecule type" value="Genomic_DNA"/>
</dbReference>
<evidence type="ECO:0000313" key="2">
    <source>
        <dbReference type="Proteomes" id="UP001145742"/>
    </source>
</evidence>
<name>A0ABQ9DTI4_9PASS</name>
<accession>A0ABQ9DTI4</accession>
<protein>
    <submittedName>
        <fullName evidence="1">Uncharacterized protein</fullName>
    </submittedName>
</protein>
<comment type="caution">
    <text evidence="1">The sequence shown here is derived from an EMBL/GenBank/DDBJ whole genome shotgun (WGS) entry which is preliminary data.</text>
</comment>